<evidence type="ECO:0000256" key="2">
    <source>
        <dbReference type="ARBA" id="ARBA00022679"/>
    </source>
</evidence>
<comment type="caution">
    <text evidence="5">The sequence shown here is derived from an EMBL/GenBank/DDBJ whole genome shotgun (WGS) entry which is preliminary data.</text>
</comment>
<dbReference type="InterPro" id="IPR013216">
    <property type="entry name" value="Methyltransf_11"/>
</dbReference>
<feature type="domain" description="Methyltransferase type 11" evidence="4">
    <location>
        <begin position="46"/>
        <end position="140"/>
    </location>
</feature>
<dbReference type="STRING" id="1428652.BIV24_15655"/>
<dbReference type="CDD" id="cd02440">
    <property type="entry name" value="AdoMet_MTases"/>
    <property type="match status" value="1"/>
</dbReference>
<dbReference type="SUPFAM" id="SSF53335">
    <property type="entry name" value="S-adenosyl-L-methionine-dependent methyltransferases"/>
    <property type="match status" value="1"/>
</dbReference>
<keyword evidence="1" id="KW-0489">Methyltransferase</keyword>
<dbReference type="AlphaFoldDB" id="A0A1S2PDL0"/>
<evidence type="ECO:0000256" key="3">
    <source>
        <dbReference type="ARBA" id="ARBA00022691"/>
    </source>
</evidence>
<dbReference type="EMBL" id="MLYP01000040">
    <property type="protein sequence ID" value="OIJ91686.1"/>
    <property type="molecule type" value="Genomic_DNA"/>
</dbReference>
<dbReference type="PANTHER" id="PTHR43464:SF19">
    <property type="entry name" value="UBIQUINONE BIOSYNTHESIS O-METHYLTRANSFERASE, MITOCHONDRIAL"/>
    <property type="match status" value="1"/>
</dbReference>
<dbReference type="GO" id="GO:0032259">
    <property type="term" value="P:methylation"/>
    <property type="evidence" value="ECO:0007669"/>
    <property type="project" value="UniProtKB-KW"/>
</dbReference>
<evidence type="ECO:0000259" key="4">
    <source>
        <dbReference type="Pfam" id="PF08241"/>
    </source>
</evidence>
<gene>
    <name evidence="5" type="ORF">BIV24_15655</name>
</gene>
<dbReference type="Pfam" id="PF08241">
    <property type="entry name" value="Methyltransf_11"/>
    <property type="match status" value="1"/>
</dbReference>
<dbReference type="PANTHER" id="PTHR43464">
    <property type="entry name" value="METHYLTRANSFERASE"/>
    <property type="match status" value="1"/>
</dbReference>
<dbReference type="Gene3D" id="3.40.50.150">
    <property type="entry name" value="Vaccinia Virus protein VP39"/>
    <property type="match status" value="1"/>
</dbReference>
<keyword evidence="3" id="KW-0949">S-adenosyl-L-methionine</keyword>
<accession>A0A1S2PDL0</accession>
<evidence type="ECO:0000256" key="1">
    <source>
        <dbReference type="ARBA" id="ARBA00022603"/>
    </source>
</evidence>
<evidence type="ECO:0000313" key="5">
    <source>
        <dbReference type="EMBL" id="OIJ91686.1"/>
    </source>
</evidence>
<dbReference type="RefSeq" id="WP_071366908.1">
    <property type="nucleotide sequence ID" value="NZ_MLYP01000040.1"/>
</dbReference>
<dbReference type="GO" id="GO:0008757">
    <property type="term" value="F:S-adenosylmethionine-dependent methyltransferase activity"/>
    <property type="evidence" value="ECO:0007669"/>
    <property type="project" value="InterPro"/>
</dbReference>
<protein>
    <recommendedName>
        <fullName evidence="4">Methyltransferase type 11 domain-containing protein</fullName>
    </recommendedName>
</protein>
<dbReference type="Proteomes" id="UP000179935">
    <property type="component" value="Unassembled WGS sequence"/>
</dbReference>
<reference evidence="5 6" key="1">
    <citation type="submission" date="2016-10" db="EMBL/GenBank/DDBJ databases">
        <title>Genome sequence of Streptomyces sp. MUSC 93.</title>
        <authorList>
            <person name="Lee L.-H."/>
            <person name="Ser H.-L."/>
            <person name="Law J.W.-F."/>
        </authorList>
    </citation>
    <scope>NUCLEOTIDE SEQUENCE [LARGE SCALE GENOMIC DNA]</scope>
    <source>
        <strain evidence="5 6">MUSC 93</strain>
    </source>
</reference>
<name>A0A1S2PDL0_9ACTN</name>
<dbReference type="InterPro" id="IPR029063">
    <property type="entry name" value="SAM-dependent_MTases_sf"/>
</dbReference>
<sequence length="214" mass="22962">MTHTGPAPTGAYWNDRATAAAFAKLPTPPYLVDLLTAPVPDAALALDVGCGAGRNVPALAAAGYRVLAIDLHPGMLHQARRHAGPRTAFVEADVTRLPLDDRRVSLVVCHGVLHNLHHRDALATALRELHRVLLPGGTLSLNLFTAHHLDPCLTPRGEDQYALPNGQHMTLLSPEDLLCFVHAAGLVPSGEAVQYLRPGDPGQRSVWRAILTRP</sequence>
<evidence type="ECO:0000313" key="6">
    <source>
        <dbReference type="Proteomes" id="UP000179935"/>
    </source>
</evidence>
<keyword evidence="6" id="KW-1185">Reference proteome</keyword>
<organism evidence="5 6">
    <name type="scientific">Streptomyces colonosanans</name>
    <dbReference type="NCBI Taxonomy" id="1428652"/>
    <lineage>
        <taxon>Bacteria</taxon>
        <taxon>Bacillati</taxon>
        <taxon>Actinomycetota</taxon>
        <taxon>Actinomycetes</taxon>
        <taxon>Kitasatosporales</taxon>
        <taxon>Streptomycetaceae</taxon>
        <taxon>Streptomyces</taxon>
    </lineage>
</organism>
<proteinExistence type="predicted"/>
<keyword evidence="2" id="KW-0808">Transferase</keyword>